<dbReference type="AlphaFoldDB" id="A0A5C8NGC0"/>
<name>A0A5C8NGC0_9BACI</name>
<reference evidence="1 2" key="1">
    <citation type="submission" date="2019-06" db="EMBL/GenBank/DDBJ databases">
        <title>Cerasibacillus sp. nov., isolated from maize field.</title>
        <authorList>
            <person name="Lin S.-Y."/>
            <person name="Tsai C.-F."/>
            <person name="Young C.-C."/>
        </authorList>
    </citation>
    <scope>NUCLEOTIDE SEQUENCE [LARGE SCALE GENOMIC DNA]</scope>
    <source>
        <strain evidence="1 2">CC-CFT480</strain>
    </source>
</reference>
<keyword evidence="2" id="KW-1185">Reference proteome</keyword>
<organism evidence="1 2">
    <name type="scientific">Cerasibacillus terrae</name>
    <dbReference type="NCBI Taxonomy" id="2498845"/>
    <lineage>
        <taxon>Bacteria</taxon>
        <taxon>Bacillati</taxon>
        <taxon>Bacillota</taxon>
        <taxon>Bacilli</taxon>
        <taxon>Bacillales</taxon>
        <taxon>Bacillaceae</taxon>
        <taxon>Cerasibacillus</taxon>
    </lineage>
</organism>
<sequence length="65" mass="7071">MVAEGISSQVENIHQKSEAAVAKEAASIKERLNNSSENVANSVKGEFGNQVRKAIKIESEKMNKL</sequence>
<protein>
    <submittedName>
        <fullName evidence="1">Uncharacterized protein</fullName>
    </submittedName>
</protein>
<evidence type="ECO:0000313" key="2">
    <source>
        <dbReference type="Proteomes" id="UP000321574"/>
    </source>
</evidence>
<comment type="caution">
    <text evidence="1">The sequence shown here is derived from an EMBL/GenBank/DDBJ whole genome shotgun (WGS) entry which is preliminary data.</text>
</comment>
<dbReference type="EMBL" id="VDUW01000016">
    <property type="protein sequence ID" value="TXL57865.1"/>
    <property type="molecule type" value="Genomic_DNA"/>
</dbReference>
<dbReference type="OrthoDB" id="2190023at2"/>
<gene>
    <name evidence="1" type="ORF">FHP05_14760</name>
</gene>
<dbReference type="Proteomes" id="UP000321574">
    <property type="component" value="Unassembled WGS sequence"/>
</dbReference>
<accession>A0A5C8NGC0</accession>
<evidence type="ECO:0000313" key="1">
    <source>
        <dbReference type="EMBL" id="TXL57865.1"/>
    </source>
</evidence>
<proteinExistence type="predicted"/>